<proteinExistence type="predicted"/>
<dbReference type="EMBL" id="JACICD010000003">
    <property type="protein sequence ID" value="MBB3771159.1"/>
    <property type="molecule type" value="Genomic_DNA"/>
</dbReference>
<protein>
    <submittedName>
        <fullName evidence="2">Uncharacterized protein</fullName>
    </submittedName>
</protein>
<gene>
    <name evidence="2" type="ORF">FHS55_001758</name>
</gene>
<organism evidence="2 3">
    <name type="scientific">Ancylobacter tetraedralis</name>
    <dbReference type="NCBI Taxonomy" id="217068"/>
    <lineage>
        <taxon>Bacteria</taxon>
        <taxon>Pseudomonadati</taxon>
        <taxon>Pseudomonadota</taxon>
        <taxon>Alphaproteobacteria</taxon>
        <taxon>Hyphomicrobiales</taxon>
        <taxon>Xanthobacteraceae</taxon>
        <taxon>Ancylobacter</taxon>
    </lineage>
</organism>
<dbReference type="Proteomes" id="UP000533469">
    <property type="component" value="Unassembled WGS sequence"/>
</dbReference>
<sequence>MTLSDVVTVRPVRAMRWFAGALLLTATALSFADTPAEAAVIYCTRPGYPAGCVAVATRAPAARAVVYCTRPGFPVGCVAGAGAPAARAAVACTRPGFPAGCVAGPAGVNANARAVARPGPGVNGGGPVNGPGLR</sequence>
<name>A0A839Z643_9HYPH</name>
<feature type="chain" id="PRO_5032306676" evidence="1">
    <location>
        <begin position="33"/>
        <end position="134"/>
    </location>
</feature>
<dbReference type="AlphaFoldDB" id="A0A839Z643"/>
<feature type="signal peptide" evidence="1">
    <location>
        <begin position="1"/>
        <end position="32"/>
    </location>
</feature>
<evidence type="ECO:0000313" key="3">
    <source>
        <dbReference type="Proteomes" id="UP000533469"/>
    </source>
</evidence>
<keyword evidence="1" id="KW-0732">Signal</keyword>
<keyword evidence="3" id="KW-1185">Reference proteome</keyword>
<reference evidence="2 3" key="1">
    <citation type="submission" date="2020-08" db="EMBL/GenBank/DDBJ databases">
        <title>Genomic Encyclopedia of Type Strains, Phase IV (KMG-IV): sequencing the most valuable type-strain genomes for metagenomic binning, comparative biology and taxonomic classification.</title>
        <authorList>
            <person name="Goeker M."/>
        </authorList>
    </citation>
    <scope>NUCLEOTIDE SEQUENCE [LARGE SCALE GENOMIC DNA]</scope>
    <source>
        <strain evidence="2 3">DSM 5895</strain>
    </source>
</reference>
<accession>A0A839Z643</accession>
<comment type="caution">
    <text evidence="2">The sequence shown here is derived from an EMBL/GenBank/DDBJ whole genome shotgun (WGS) entry which is preliminary data.</text>
</comment>
<evidence type="ECO:0000256" key="1">
    <source>
        <dbReference type="SAM" id="SignalP"/>
    </source>
</evidence>
<dbReference type="RefSeq" id="WP_246339996.1">
    <property type="nucleotide sequence ID" value="NZ_JACICD010000003.1"/>
</dbReference>
<evidence type="ECO:0000313" key="2">
    <source>
        <dbReference type="EMBL" id="MBB3771159.1"/>
    </source>
</evidence>